<organism evidence="1">
    <name type="scientific">hydrothermal vent metagenome</name>
    <dbReference type="NCBI Taxonomy" id="652676"/>
    <lineage>
        <taxon>unclassified sequences</taxon>
        <taxon>metagenomes</taxon>
        <taxon>ecological metagenomes</taxon>
    </lineage>
</organism>
<protein>
    <submittedName>
        <fullName evidence="1">Uncharacterized protein</fullName>
    </submittedName>
</protein>
<proteinExistence type="predicted"/>
<sequence>MLDDGFSCVDVGKILLLDDDTVRGYRNNFLDQG</sequence>
<gene>
    <name evidence="1" type="ORF">MNBD_BACTEROID03-1377</name>
    <name evidence="2" type="ORF">MNBD_BACTEROID03-631</name>
</gene>
<dbReference type="EMBL" id="UOEL01000086">
    <property type="protein sequence ID" value="VAW12330.1"/>
    <property type="molecule type" value="Genomic_DNA"/>
</dbReference>
<dbReference type="EMBL" id="UOEL01000033">
    <property type="protein sequence ID" value="VAW10700.1"/>
    <property type="molecule type" value="Genomic_DNA"/>
</dbReference>
<reference evidence="1" key="1">
    <citation type="submission" date="2018-06" db="EMBL/GenBank/DDBJ databases">
        <authorList>
            <person name="Zhirakovskaya E."/>
        </authorList>
    </citation>
    <scope>NUCLEOTIDE SEQUENCE</scope>
</reference>
<evidence type="ECO:0000313" key="1">
    <source>
        <dbReference type="EMBL" id="VAW10700.1"/>
    </source>
</evidence>
<accession>A0A3B0T1C4</accession>
<feature type="non-terminal residue" evidence="1">
    <location>
        <position position="33"/>
    </location>
</feature>
<dbReference type="AlphaFoldDB" id="A0A3B0T1C4"/>
<evidence type="ECO:0000313" key="2">
    <source>
        <dbReference type="EMBL" id="VAW12330.1"/>
    </source>
</evidence>
<name>A0A3B0T1C4_9ZZZZ</name>